<name>A0A7M4D8S8_9BACT</name>
<dbReference type="SUPFAM" id="SSF56925">
    <property type="entry name" value="OMPA-like"/>
    <property type="match status" value="1"/>
</dbReference>
<dbReference type="EMBL" id="WOTW01000038">
    <property type="protein sequence ID" value="MUP39057.1"/>
    <property type="molecule type" value="Genomic_DNA"/>
</dbReference>
<proteinExistence type="predicted"/>
<accession>A0A7M4D8S8</accession>
<dbReference type="EMBL" id="QTZN02000038">
    <property type="protein sequence ID" value="MVB08262.1"/>
    <property type="molecule type" value="Genomic_DNA"/>
</dbReference>
<protein>
    <recommendedName>
        <fullName evidence="6">Outer membrane beta-barrel protein</fullName>
    </recommendedName>
</protein>
<evidence type="ECO:0008006" key="6">
    <source>
        <dbReference type="Google" id="ProtNLM"/>
    </source>
</evidence>
<dbReference type="Proteomes" id="UP000285951">
    <property type="component" value="Unassembled WGS sequence"/>
</dbReference>
<comment type="caution">
    <text evidence="2">The sequence shown here is derived from an EMBL/GenBank/DDBJ whole genome shotgun (WGS) entry which is preliminary data.</text>
</comment>
<reference evidence="2 5" key="2">
    <citation type="submission" date="2019-12" db="EMBL/GenBank/DDBJ databases">
        <title>Draft genome sequence of Labilibaculum sp. strain 44 isolated from deep waters of Black Sea.</title>
        <authorList>
            <person name="Yadav S."/>
            <person name="Villanueva L."/>
        </authorList>
    </citation>
    <scope>NUCLEOTIDE SEQUENCE [LARGE SCALE GENOMIC DNA]</scope>
    <source>
        <strain evidence="2 5">44</strain>
    </source>
</reference>
<dbReference type="AlphaFoldDB" id="A0A7M4D8S8"/>
<evidence type="ECO:0000313" key="2">
    <source>
        <dbReference type="EMBL" id="MUP39057.1"/>
    </source>
</evidence>
<evidence type="ECO:0000256" key="1">
    <source>
        <dbReference type="SAM" id="SignalP"/>
    </source>
</evidence>
<reference evidence="3 4" key="1">
    <citation type="submission" date="2019-11" db="EMBL/GenBank/DDBJ databases">
        <title>Draft genome sequence of Labilibaculum sp. strain SYP isolated from Black Sea.</title>
        <authorList>
            <person name="Yadav S."/>
            <person name="Villanueva L."/>
        </authorList>
    </citation>
    <scope>NUCLEOTIDE SEQUENCE [LARGE SCALE GENOMIC DNA]</scope>
    <source>
        <strain evidence="3 4">44</strain>
    </source>
</reference>
<evidence type="ECO:0000313" key="3">
    <source>
        <dbReference type="EMBL" id="MVB08262.1"/>
    </source>
</evidence>
<dbReference type="Proteomes" id="UP000462449">
    <property type="component" value="Unassembled WGS sequence"/>
</dbReference>
<feature type="signal peptide" evidence="1">
    <location>
        <begin position="1"/>
        <end position="20"/>
    </location>
</feature>
<dbReference type="RefSeq" id="WP_156196554.1">
    <property type="nucleotide sequence ID" value="NZ_QTZN02000038.1"/>
</dbReference>
<dbReference type="InterPro" id="IPR011250">
    <property type="entry name" value="OMP/PagP_B-barrel"/>
</dbReference>
<keyword evidence="4" id="KW-1185">Reference proteome</keyword>
<sequence>MKTKLLLLSAIILLSNHSFAQYTYEKPVKKYSPDIDHISKFEVGFHYGPAWTSGDAKEFAKSGSAFSLDLGVNSGNFYFGTEFTLTSWRDYYDTGYADEINFKETNFLWLVNAKLFLGEGKVKPYIGLGTDLITIALGIIDPEDEDDCDYSYYDDNHYRDYNAWLVPSFGIRWEMGPNVSGNIGFSANFSRNYDFIRLQLGIVF</sequence>
<dbReference type="OrthoDB" id="1117060at2"/>
<evidence type="ECO:0000313" key="4">
    <source>
        <dbReference type="Proteomes" id="UP000285951"/>
    </source>
</evidence>
<organism evidence="2 5">
    <name type="scientific">Labilibaculum euxinus</name>
    <dbReference type="NCBI Taxonomy" id="2686357"/>
    <lineage>
        <taxon>Bacteria</taxon>
        <taxon>Pseudomonadati</taxon>
        <taxon>Bacteroidota</taxon>
        <taxon>Bacteroidia</taxon>
        <taxon>Marinilabiliales</taxon>
        <taxon>Marinifilaceae</taxon>
        <taxon>Labilibaculum</taxon>
    </lineage>
</organism>
<keyword evidence="1" id="KW-0732">Signal</keyword>
<evidence type="ECO:0000313" key="5">
    <source>
        <dbReference type="Proteomes" id="UP000462449"/>
    </source>
</evidence>
<gene>
    <name evidence="3" type="ORF">DWB62_014650</name>
    <name evidence="2" type="ORF">GNY23_14650</name>
</gene>
<feature type="chain" id="PRO_5029542331" description="Outer membrane beta-barrel protein" evidence="1">
    <location>
        <begin position="21"/>
        <end position="204"/>
    </location>
</feature>